<dbReference type="Pfam" id="PF00583">
    <property type="entry name" value="Acetyltransf_1"/>
    <property type="match status" value="1"/>
</dbReference>
<gene>
    <name evidence="4" type="ORF">GCM10009665_12230</name>
</gene>
<evidence type="ECO:0000313" key="4">
    <source>
        <dbReference type="EMBL" id="GAA1223498.1"/>
    </source>
</evidence>
<accession>A0ABN1VUD2</accession>
<keyword evidence="5" id="KW-1185">Reference proteome</keyword>
<name>A0ABN1VUD2_9ACTN</name>
<dbReference type="CDD" id="cd04301">
    <property type="entry name" value="NAT_SF"/>
    <property type="match status" value="1"/>
</dbReference>
<organism evidence="4 5">
    <name type="scientific">Kitasatospora nipponensis</name>
    <dbReference type="NCBI Taxonomy" id="258049"/>
    <lineage>
        <taxon>Bacteria</taxon>
        <taxon>Bacillati</taxon>
        <taxon>Actinomycetota</taxon>
        <taxon>Actinomycetes</taxon>
        <taxon>Kitasatosporales</taxon>
        <taxon>Streptomycetaceae</taxon>
        <taxon>Kitasatospora</taxon>
    </lineage>
</organism>
<evidence type="ECO:0000313" key="5">
    <source>
        <dbReference type="Proteomes" id="UP001500037"/>
    </source>
</evidence>
<proteinExistence type="predicted"/>
<feature type="domain" description="N-acetyltransferase" evidence="3">
    <location>
        <begin position="13"/>
        <end position="183"/>
    </location>
</feature>
<keyword evidence="2" id="KW-0012">Acyltransferase</keyword>
<dbReference type="RefSeq" id="WP_344440089.1">
    <property type="nucleotide sequence ID" value="NZ_BAAALF010000012.1"/>
</dbReference>
<dbReference type="PANTHER" id="PTHR43877:SF1">
    <property type="entry name" value="ACETYLTRANSFERASE"/>
    <property type="match status" value="1"/>
</dbReference>
<dbReference type="InterPro" id="IPR016181">
    <property type="entry name" value="Acyl_CoA_acyltransferase"/>
</dbReference>
<reference evidence="4 5" key="1">
    <citation type="journal article" date="2019" name="Int. J. Syst. Evol. Microbiol.">
        <title>The Global Catalogue of Microorganisms (GCM) 10K type strain sequencing project: providing services to taxonomists for standard genome sequencing and annotation.</title>
        <authorList>
            <consortium name="The Broad Institute Genomics Platform"/>
            <consortium name="The Broad Institute Genome Sequencing Center for Infectious Disease"/>
            <person name="Wu L."/>
            <person name="Ma J."/>
        </authorList>
    </citation>
    <scope>NUCLEOTIDE SEQUENCE [LARGE SCALE GENOMIC DNA]</scope>
    <source>
        <strain evidence="4 5">JCM 13004</strain>
    </source>
</reference>
<sequence length="183" mass="19309">MNESTAAAPATDVSIRSGGTADAAAVAALHAMSWRSAYAGIVPAEILGDGLAEERSELWSIRLGADYGEPTNTPQLLVAENAEGELIGFGYLVPQPDGRVLLDNLHVRPGHTGAGTGAALLRASRARVAEVYGGAELYLEVLAANHRAIAFYERAGGVRTRRGYAGFRGGVELPEFEYSWPRG</sequence>
<keyword evidence="1" id="KW-0808">Transferase</keyword>
<dbReference type="InterPro" id="IPR050832">
    <property type="entry name" value="Bact_Acetyltransf"/>
</dbReference>
<comment type="caution">
    <text evidence="4">The sequence shown here is derived from an EMBL/GenBank/DDBJ whole genome shotgun (WGS) entry which is preliminary data.</text>
</comment>
<dbReference type="PANTHER" id="PTHR43877">
    <property type="entry name" value="AMINOALKYLPHOSPHONATE N-ACETYLTRANSFERASE-RELATED-RELATED"/>
    <property type="match status" value="1"/>
</dbReference>
<dbReference type="Gene3D" id="3.40.630.30">
    <property type="match status" value="1"/>
</dbReference>
<dbReference type="SUPFAM" id="SSF55729">
    <property type="entry name" value="Acyl-CoA N-acyltransferases (Nat)"/>
    <property type="match status" value="1"/>
</dbReference>
<dbReference type="PROSITE" id="PS51186">
    <property type="entry name" value="GNAT"/>
    <property type="match status" value="1"/>
</dbReference>
<protein>
    <submittedName>
        <fullName evidence="4">GNAT family N-acetyltransferase</fullName>
    </submittedName>
</protein>
<evidence type="ECO:0000256" key="2">
    <source>
        <dbReference type="ARBA" id="ARBA00023315"/>
    </source>
</evidence>
<dbReference type="Proteomes" id="UP001500037">
    <property type="component" value="Unassembled WGS sequence"/>
</dbReference>
<dbReference type="EMBL" id="BAAALF010000012">
    <property type="protein sequence ID" value="GAA1223498.1"/>
    <property type="molecule type" value="Genomic_DNA"/>
</dbReference>
<evidence type="ECO:0000259" key="3">
    <source>
        <dbReference type="PROSITE" id="PS51186"/>
    </source>
</evidence>
<evidence type="ECO:0000256" key="1">
    <source>
        <dbReference type="ARBA" id="ARBA00022679"/>
    </source>
</evidence>
<dbReference type="InterPro" id="IPR000182">
    <property type="entry name" value="GNAT_dom"/>
</dbReference>